<gene>
    <name evidence="15" type="ORF">DES53_106157</name>
</gene>
<evidence type="ECO:0000256" key="6">
    <source>
        <dbReference type="ARBA" id="ARBA00022813"/>
    </source>
</evidence>
<evidence type="ECO:0000256" key="12">
    <source>
        <dbReference type="RuleBase" id="RU003991"/>
    </source>
</evidence>
<comment type="caution">
    <text evidence="15">The sequence shown here is derived from an EMBL/GenBank/DDBJ whole genome shotgun (WGS) entry which is preliminary data.</text>
</comment>
<dbReference type="PANTHER" id="PTHR33516:SF2">
    <property type="entry name" value="LEXA REPRESSOR-RELATED"/>
    <property type="match status" value="1"/>
</dbReference>
<evidence type="ECO:0000256" key="11">
    <source>
        <dbReference type="ARBA" id="ARBA00023236"/>
    </source>
</evidence>
<dbReference type="GO" id="GO:0006508">
    <property type="term" value="P:proteolysis"/>
    <property type="evidence" value="ECO:0007669"/>
    <property type="project" value="InterPro"/>
</dbReference>
<evidence type="ECO:0000256" key="5">
    <source>
        <dbReference type="ARBA" id="ARBA00022801"/>
    </source>
</evidence>
<dbReference type="AlphaFoldDB" id="A0A366HKB7"/>
<evidence type="ECO:0000256" key="1">
    <source>
        <dbReference type="ARBA" id="ARBA00007484"/>
    </source>
</evidence>
<organism evidence="15 16">
    <name type="scientific">Roseimicrobium gellanilyticum</name>
    <dbReference type="NCBI Taxonomy" id="748857"/>
    <lineage>
        <taxon>Bacteria</taxon>
        <taxon>Pseudomonadati</taxon>
        <taxon>Verrucomicrobiota</taxon>
        <taxon>Verrucomicrobiia</taxon>
        <taxon>Verrucomicrobiales</taxon>
        <taxon>Verrucomicrobiaceae</taxon>
        <taxon>Roseimicrobium</taxon>
    </lineage>
</organism>
<dbReference type="InterPro" id="IPR050077">
    <property type="entry name" value="LexA_repressor"/>
</dbReference>
<evidence type="ECO:0000313" key="16">
    <source>
        <dbReference type="Proteomes" id="UP000253426"/>
    </source>
</evidence>
<dbReference type="Pfam" id="PF00717">
    <property type="entry name" value="Peptidase_S24"/>
    <property type="match status" value="1"/>
</dbReference>
<evidence type="ECO:0000256" key="9">
    <source>
        <dbReference type="ARBA" id="ARBA00023163"/>
    </source>
</evidence>
<evidence type="ECO:0000256" key="2">
    <source>
        <dbReference type="ARBA" id="ARBA00022491"/>
    </source>
</evidence>
<keyword evidence="11" id="KW-0742">SOS response</keyword>
<dbReference type="InterPro" id="IPR039418">
    <property type="entry name" value="LexA-like"/>
</dbReference>
<keyword evidence="8" id="KW-0238">DNA-binding</keyword>
<protein>
    <submittedName>
        <fullName evidence="15">Repressor LexA</fullName>
    </submittedName>
</protein>
<dbReference type="InterPro" id="IPR006200">
    <property type="entry name" value="LexA"/>
</dbReference>
<dbReference type="NCBIfam" id="TIGR00498">
    <property type="entry name" value="lexA"/>
    <property type="match status" value="1"/>
</dbReference>
<keyword evidence="10" id="KW-0234">DNA repair</keyword>
<keyword evidence="3" id="KW-0235">DNA replication</keyword>
<dbReference type="PANTHER" id="PTHR33516">
    <property type="entry name" value="LEXA REPRESSOR"/>
    <property type="match status" value="1"/>
</dbReference>
<dbReference type="InterPro" id="IPR036286">
    <property type="entry name" value="LexA/Signal_pep-like_sf"/>
</dbReference>
<dbReference type="GO" id="GO:0006260">
    <property type="term" value="P:DNA replication"/>
    <property type="evidence" value="ECO:0007669"/>
    <property type="project" value="UniProtKB-KW"/>
</dbReference>
<feature type="domain" description="LexA repressor DNA-binding" evidence="14">
    <location>
        <begin position="2"/>
        <end position="63"/>
    </location>
</feature>
<dbReference type="GO" id="GO:0006281">
    <property type="term" value="P:DNA repair"/>
    <property type="evidence" value="ECO:0007669"/>
    <property type="project" value="UniProtKB-KW"/>
</dbReference>
<dbReference type="GO" id="GO:0004252">
    <property type="term" value="F:serine-type endopeptidase activity"/>
    <property type="evidence" value="ECO:0007669"/>
    <property type="project" value="InterPro"/>
</dbReference>
<evidence type="ECO:0000256" key="7">
    <source>
        <dbReference type="ARBA" id="ARBA00023015"/>
    </source>
</evidence>
<keyword evidence="7" id="KW-0805">Transcription regulation</keyword>
<dbReference type="PRINTS" id="PR00726">
    <property type="entry name" value="LEXASERPTASE"/>
</dbReference>
<dbReference type="CDD" id="cd06529">
    <property type="entry name" value="S24_LexA-like"/>
    <property type="match status" value="1"/>
</dbReference>
<keyword evidence="16" id="KW-1185">Reference proteome</keyword>
<dbReference type="EMBL" id="QNRR01000006">
    <property type="protein sequence ID" value="RBP42449.1"/>
    <property type="molecule type" value="Genomic_DNA"/>
</dbReference>
<dbReference type="RefSeq" id="WP_113959812.1">
    <property type="nucleotide sequence ID" value="NZ_QNRR01000006.1"/>
</dbReference>
<dbReference type="InterPro" id="IPR006199">
    <property type="entry name" value="LexA_DNA-bd_dom"/>
</dbReference>
<dbReference type="Proteomes" id="UP000253426">
    <property type="component" value="Unassembled WGS sequence"/>
</dbReference>
<dbReference type="SUPFAM" id="SSF51306">
    <property type="entry name" value="LexA/Signal peptidase"/>
    <property type="match status" value="1"/>
</dbReference>
<reference evidence="15 16" key="1">
    <citation type="submission" date="2018-06" db="EMBL/GenBank/DDBJ databases">
        <title>Genomic Encyclopedia of Type Strains, Phase IV (KMG-IV): sequencing the most valuable type-strain genomes for metagenomic binning, comparative biology and taxonomic classification.</title>
        <authorList>
            <person name="Goeker M."/>
        </authorList>
    </citation>
    <scope>NUCLEOTIDE SEQUENCE [LARGE SCALE GENOMIC DNA]</scope>
    <source>
        <strain evidence="15 16">DSM 25532</strain>
    </source>
</reference>
<keyword evidence="5 12" id="KW-0378">Hydrolase</keyword>
<evidence type="ECO:0000256" key="8">
    <source>
        <dbReference type="ARBA" id="ARBA00023125"/>
    </source>
</evidence>
<dbReference type="Gene3D" id="1.10.10.10">
    <property type="entry name" value="Winged helix-like DNA-binding domain superfamily/Winged helix DNA-binding domain"/>
    <property type="match status" value="1"/>
</dbReference>
<evidence type="ECO:0000259" key="14">
    <source>
        <dbReference type="Pfam" id="PF01726"/>
    </source>
</evidence>
<dbReference type="Pfam" id="PF01726">
    <property type="entry name" value="LexA_DNA_bind"/>
    <property type="match status" value="1"/>
</dbReference>
<evidence type="ECO:0000256" key="3">
    <source>
        <dbReference type="ARBA" id="ARBA00022705"/>
    </source>
</evidence>
<keyword evidence="6 12" id="KW-0068">Autocatalytic cleavage</keyword>
<sequence length="203" mass="22563">MLTERQQELVGFLRTYQRTHGVMPSTRDIQQHFGFASQTAAMSHLKALERKGAIRRLAGKARAVVFPEDMERDTVDIPFYGLIPAGFTADNPQFADGKLSMDLGTMGLRPTSKPFALKVRGDSMIGAHICHGDFVILEQKEPKPRDIVAALMDGETTLKRYLIDKGRPFLRAENPAYPDLVPVRELSIQGVMVGLFRPNPNAA</sequence>
<name>A0A366HKB7_9BACT</name>
<proteinExistence type="inferred from homology"/>
<evidence type="ECO:0000256" key="4">
    <source>
        <dbReference type="ARBA" id="ARBA00022763"/>
    </source>
</evidence>
<dbReference type="InterPro" id="IPR036390">
    <property type="entry name" value="WH_DNA-bd_sf"/>
</dbReference>
<keyword evidence="2" id="KW-0678">Repressor</keyword>
<dbReference type="GO" id="GO:0003677">
    <property type="term" value="F:DNA binding"/>
    <property type="evidence" value="ECO:0007669"/>
    <property type="project" value="UniProtKB-KW"/>
</dbReference>
<comment type="similarity">
    <text evidence="1 12">Belongs to the peptidase S24 family.</text>
</comment>
<dbReference type="InterPro" id="IPR036388">
    <property type="entry name" value="WH-like_DNA-bd_sf"/>
</dbReference>
<dbReference type="GO" id="GO:0009432">
    <property type="term" value="P:SOS response"/>
    <property type="evidence" value="ECO:0007669"/>
    <property type="project" value="UniProtKB-KW"/>
</dbReference>
<dbReference type="SUPFAM" id="SSF46785">
    <property type="entry name" value="Winged helix' DNA-binding domain"/>
    <property type="match status" value="1"/>
</dbReference>
<accession>A0A366HKB7</accession>
<evidence type="ECO:0000256" key="10">
    <source>
        <dbReference type="ARBA" id="ARBA00023204"/>
    </source>
</evidence>
<dbReference type="GO" id="GO:0045892">
    <property type="term" value="P:negative regulation of DNA-templated transcription"/>
    <property type="evidence" value="ECO:0007669"/>
    <property type="project" value="InterPro"/>
</dbReference>
<dbReference type="InterPro" id="IPR006197">
    <property type="entry name" value="Peptidase_S24_LexA"/>
</dbReference>
<dbReference type="OrthoDB" id="9802364at2"/>
<evidence type="ECO:0000313" key="15">
    <source>
        <dbReference type="EMBL" id="RBP42449.1"/>
    </source>
</evidence>
<feature type="domain" description="Peptidase S24/S26A/S26B/S26C" evidence="13">
    <location>
        <begin position="78"/>
        <end position="193"/>
    </location>
</feature>
<evidence type="ECO:0000259" key="13">
    <source>
        <dbReference type="Pfam" id="PF00717"/>
    </source>
</evidence>
<keyword evidence="4" id="KW-0227">DNA damage</keyword>
<keyword evidence="9" id="KW-0804">Transcription</keyword>
<dbReference type="Gene3D" id="2.10.109.10">
    <property type="entry name" value="Umud Fragment, subunit A"/>
    <property type="match status" value="1"/>
</dbReference>
<dbReference type="InterPro" id="IPR015927">
    <property type="entry name" value="Peptidase_S24_S26A/B/C"/>
</dbReference>